<protein>
    <recommendedName>
        <fullName evidence="1">AMP-dependent synthetase/ligase domain-containing protein</fullName>
    </recommendedName>
</protein>
<organism evidence="2 3">
    <name type="scientific">Cyanidiococcus yangmingshanensis</name>
    <dbReference type="NCBI Taxonomy" id="2690220"/>
    <lineage>
        <taxon>Eukaryota</taxon>
        <taxon>Rhodophyta</taxon>
        <taxon>Bangiophyceae</taxon>
        <taxon>Cyanidiales</taxon>
        <taxon>Cyanidiaceae</taxon>
        <taxon>Cyanidiococcus</taxon>
    </lineage>
</organism>
<comment type="caution">
    <text evidence="2">The sequence shown here is derived from an EMBL/GenBank/DDBJ whole genome shotgun (WGS) entry which is preliminary data.</text>
</comment>
<dbReference type="SUPFAM" id="SSF56801">
    <property type="entry name" value="Acetyl-CoA synthetase-like"/>
    <property type="match status" value="1"/>
</dbReference>
<gene>
    <name evidence="2" type="ORF">F1559_000646</name>
</gene>
<sequence>MRLGRLLLRQWLRRLYNEPQWARWQEAGVRALHARAAAASPASTENVAKTIYAHLTRLASENSFKDAVRLLQTTRGHPMTFTTQQLNRHVRALAAGLRNELGMIPGDRIACWLPPGSAEFIVLALASTAARLELVVLPPPRPTLANTSSDADLSDAAAGGVVDDVILERALRMMQKYPARGLICWHEYNVIPRAVAARVPLADTGSTAATALSTVLYDNLDVPVPLVRALFLAPPTAAPERSPVTRDSTGLAGLTALTGDTVQGQPSIVPGQLEFVAHTGPENLRTLLRYRNLLVYDADPHPCDDNQSLDSEAQGTFVFCEPGGSTTRHIDTSKDKHVHLDEATLMKEAQALAKTLGGMRADHGDVAHGRAVLAPAEPERAHRVMITGIFAALMNGTLAIVPGYNAAERVGRTLAEKQGGALLIHKLP</sequence>
<dbReference type="Gene3D" id="3.40.50.12780">
    <property type="entry name" value="N-terminal domain of ligase-like"/>
    <property type="match status" value="1"/>
</dbReference>
<keyword evidence="3" id="KW-1185">Reference proteome</keyword>
<dbReference type="Pfam" id="PF00501">
    <property type="entry name" value="AMP-binding"/>
    <property type="match status" value="1"/>
</dbReference>
<evidence type="ECO:0000259" key="1">
    <source>
        <dbReference type="Pfam" id="PF00501"/>
    </source>
</evidence>
<accession>A0A7J7IQU6</accession>
<dbReference type="Proteomes" id="UP000530660">
    <property type="component" value="Unassembled WGS sequence"/>
</dbReference>
<evidence type="ECO:0000313" key="3">
    <source>
        <dbReference type="Proteomes" id="UP000530660"/>
    </source>
</evidence>
<dbReference type="InterPro" id="IPR000873">
    <property type="entry name" value="AMP-dep_synth/lig_dom"/>
</dbReference>
<proteinExistence type="predicted"/>
<evidence type="ECO:0000313" key="2">
    <source>
        <dbReference type="EMBL" id="KAF6005110.1"/>
    </source>
</evidence>
<reference evidence="2 3" key="1">
    <citation type="journal article" date="2020" name="J. Phycol.">
        <title>Comparative genome analysis reveals Cyanidiococcus gen. nov., a new extremophilic red algal genus sister to Cyanidioschyzon (Cyanidioschyzonaceae, Rhodophyta).</title>
        <authorList>
            <person name="Liu S.-L."/>
            <person name="Chiang Y.-R."/>
            <person name="Yoon H.S."/>
            <person name="Fu H.-Y."/>
        </authorList>
    </citation>
    <scope>NUCLEOTIDE SEQUENCE [LARGE SCALE GENOMIC DNA]</scope>
    <source>
        <strain evidence="2 3">THAL066</strain>
    </source>
</reference>
<name>A0A7J7IQU6_9RHOD</name>
<dbReference type="OrthoDB" id="10430179at2759"/>
<dbReference type="EMBL" id="VWRR01000001">
    <property type="protein sequence ID" value="KAF6005110.1"/>
    <property type="molecule type" value="Genomic_DNA"/>
</dbReference>
<dbReference type="AlphaFoldDB" id="A0A7J7IQU6"/>
<feature type="domain" description="AMP-dependent synthetase/ligase" evidence="1">
    <location>
        <begin position="72"/>
        <end position="139"/>
    </location>
</feature>
<dbReference type="InterPro" id="IPR042099">
    <property type="entry name" value="ANL_N_sf"/>
</dbReference>